<dbReference type="EMBL" id="LJIG01001100">
    <property type="protein sequence ID" value="KRT85840.1"/>
    <property type="molecule type" value="Genomic_DNA"/>
</dbReference>
<dbReference type="AlphaFoldDB" id="A0A0T6BES4"/>
<reference evidence="8 9" key="1">
    <citation type="submission" date="2015-09" db="EMBL/GenBank/DDBJ databases">
        <title>Draft genome of the scarab beetle Oryctes borbonicus.</title>
        <authorList>
            <person name="Meyer J.M."/>
            <person name="Markov G.V."/>
            <person name="Baskaran P."/>
            <person name="Herrmann M."/>
            <person name="Sommer R.J."/>
            <person name="Roedelsperger C."/>
        </authorList>
    </citation>
    <scope>NUCLEOTIDE SEQUENCE [LARGE SCALE GENOMIC DNA]</scope>
    <source>
        <strain evidence="8">OB123</strain>
        <tissue evidence="8">Whole animal</tissue>
    </source>
</reference>
<dbReference type="PANTHER" id="PTHR43142">
    <property type="entry name" value="CARBOXYLIC ESTER HYDROLASE"/>
    <property type="match status" value="1"/>
</dbReference>
<feature type="domain" description="Carboxylesterase type B" evidence="7">
    <location>
        <begin position="1"/>
        <end position="315"/>
    </location>
</feature>
<dbReference type="Pfam" id="PF00135">
    <property type="entry name" value="COesterase"/>
    <property type="match status" value="1"/>
</dbReference>
<keyword evidence="4" id="KW-1015">Disulfide bond</keyword>
<keyword evidence="5" id="KW-0325">Glycoprotein</keyword>
<dbReference type="PANTHER" id="PTHR43142:SF1">
    <property type="entry name" value="CARBOXYLIC ESTER HYDROLASE"/>
    <property type="match status" value="1"/>
</dbReference>
<evidence type="ECO:0000256" key="5">
    <source>
        <dbReference type="ARBA" id="ARBA00023180"/>
    </source>
</evidence>
<evidence type="ECO:0000259" key="7">
    <source>
        <dbReference type="Pfam" id="PF00135"/>
    </source>
</evidence>
<evidence type="ECO:0000256" key="2">
    <source>
        <dbReference type="ARBA" id="ARBA00022487"/>
    </source>
</evidence>
<evidence type="ECO:0000256" key="6">
    <source>
        <dbReference type="RuleBase" id="RU361235"/>
    </source>
</evidence>
<keyword evidence="2" id="KW-0719">Serine esterase</keyword>
<dbReference type="InterPro" id="IPR029058">
    <property type="entry name" value="AB_hydrolase_fold"/>
</dbReference>
<proteinExistence type="inferred from homology"/>
<dbReference type="InterPro" id="IPR019826">
    <property type="entry name" value="Carboxylesterase_B_AS"/>
</dbReference>
<name>A0A0T6BES4_9SCAR</name>
<keyword evidence="9" id="KW-1185">Reference proteome</keyword>
<dbReference type="InterPro" id="IPR002018">
    <property type="entry name" value="CarbesteraseB"/>
</dbReference>
<organism evidence="8 9">
    <name type="scientific">Oryctes borbonicus</name>
    <dbReference type="NCBI Taxonomy" id="1629725"/>
    <lineage>
        <taxon>Eukaryota</taxon>
        <taxon>Metazoa</taxon>
        <taxon>Ecdysozoa</taxon>
        <taxon>Arthropoda</taxon>
        <taxon>Hexapoda</taxon>
        <taxon>Insecta</taxon>
        <taxon>Pterygota</taxon>
        <taxon>Neoptera</taxon>
        <taxon>Endopterygota</taxon>
        <taxon>Coleoptera</taxon>
        <taxon>Polyphaga</taxon>
        <taxon>Scarabaeiformia</taxon>
        <taxon>Scarabaeidae</taxon>
        <taxon>Dynastinae</taxon>
        <taxon>Oryctes</taxon>
    </lineage>
</organism>
<keyword evidence="3 6" id="KW-0378">Hydrolase</keyword>
<dbReference type="SUPFAM" id="SSF53474">
    <property type="entry name" value="alpha/beta-Hydrolases"/>
    <property type="match status" value="1"/>
</dbReference>
<dbReference type="PROSITE" id="PS00122">
    <property type="entry name" value="CARBOXYLESTERASE_B_1"/>
    <property type="match status" value="1"/>
</dbReference>
<evidence type="ECO:0000256" key="4">
    <source>
        <dbReference type="ARBA" id="ARBA00023157"/>
    </source>
</evidence>
<sequence>MFWIHGGGFTSGSGNSSLYGPHYLIAEGVVVVTINYRVGVLGFLSLNDPKLRVPGNAGLKDQVMALKWVQKNIRAFGGDPNNVTIFGLSAGGVSVHLLMLSPMAKGLFHKAIAQSGCCFNPWAWGKINGKVVCNRLKYSTNDESKMLEFLQDVPVAKLDSARLNEKYITRVDFQRFLGPVIERVSPYESAFLAEDPVDLVLQGRYHKVPLVIGYTSREGMIIETCVPKQHQLITNFEEAIPFYLRIPKGSQLSLKIAEEIKQFYYGDKKPSFDNIDALYGLQTDNLFCRDIYITAKHHAATSPEPVYFYKFCFDGQLNVLKKLAGINSPGNEI</sequence>
<evidence type="ECO:0000313" key="8">
    <source>
        <dbReference type="EMBL" id="KRT85840.1"/>
    </source>
</evidence>
<comment type="caution">
    <text evidence="8">The sequence shown here is derived from an EMBL/GenBank/DDBJ whole genome shotgun (WGS) entry which is preliminary data.</text>
</comment>
<dbReference type="OrthoDB" id="19653at2759"/>
<gene>
    <name evidence="8" type="ORF">AMK59_1407</name>
</gene>
<dbReference type="Proteomes" id="UP000051574">
    <property type="component" value="Unassembled WGS sequence"/>
</dbReference>
<dbReference type="Gene3D" id="3.40.50.1820">
    <property type="entry name" value="alpha/beta hydrolase"/>
    <property type="match status" value="1"/>
</dbReference>
<evidence type="ECO:0000256" key="3">
    <source>
        <dbReference type="ARBA" id="ARBA00022801"/>
    </source>
</evidence>
<dbReference type="EC" id="3.1.1.-" evidence="6"/>
<protein>
    <recommendedName>
        <fullName evidence="6">Carboxylic ester hydrolase</fullName>
        <ecNumber evidence="6">3.1.1.-</ecNumber>
    </recommendedName>
</protein>
<evidence type="ECO:0000256" key="1">
    <source>
        <dbReference type="ARBA" id="ARBA00005964"/>
    </source>
</evidence>
<comment type="similarity">
    <text evidence="1 6">Belongs to the type-B carboxylesterase/lipase family.</text>
</comment>
<evidence type="ECO:0000313" key="9">
    <source>
        <dbReference type="Proteomes" id="UP000051574"/>
    </source>
</evidence>
<accession>A0A0T6BES4</accession>
<dbReference type="GO" id="GO:0052689">
    <property type="term" value="F:carboxylic ester hydrolase activity"/>
    <property type="evidence" value="ECO:0007669"/>
    <property type="project" value="UniProtKB-KW"/>
</dbReference>